<protein>
    <recommendedName>
        <fullName evidence="6">dolichyl-diphosphooligosaccharide--protein glycotransferase</fullName>
        <ecNumber evidence="6">2.4.99.18</ecNumber>
    </recommendedName>
</protein>
<dbReference type="InterPro" id="IPR003674">
    <property type="entry name" value="Oligo_trans_STT3"/>
</dbReference>
<dbReference type="GO" id="GO:0004579">
    <property type="term" value="F:dolichyl-diphosphooligosaccharide-protein glycotransferase activity"/>
    <property type="evidence" value="ECO:0007669"/>
    <property type="project" value="UniProtKB-EC"/>
</dbReference>
<evidence type="ECO:0000256" key="12">
    <source>
        <dbReference type="ARBA" id="ARBA00022989"/>
    </source>
</evidence>
<dbReference type="GO" id="GO:0012505">
    <property type="term" value="C:endomembrane system"/>
    <property type="evidence" value="ECO:0007669"/>
    <property type="project" value="UniProtKB-SubCell"/>
</dbReference>
<dbReference type="FunFam" id="3.40.50.12610:FF:000003">
    <property type="entry name" value="Oligosaccharyl transferase-like protein"/>
    <property type="match status" value="1"/>
</dbReference>
<keyword evidence="10" id="KW-0479">Metal-binding</keyword>
<evidence type="ECO:0000256" key="16">
    <source>
        <dbReference type="SAM" id="MobiDB-lite"/>
    </source>
</evidence>
<evidence type="ECO:0000256" key="17">
    <source>
        <dbReference type="SAM" id="Phobius"/>
    </source>
</evidence>
<evidence type="ECO:0000256" key="7">
    <source>
        <dbReference type="ARBA" id="ARBA00022676"/>
    </source>
</evidence>
<feature type="compositionally biased region" description="Basic and acidic residues" evidence="16">
    <location>
        <begin position="699"/>
        <end position="712"/>
    </location>
</feature>
<dbReference type="Pfam" id="PF21436">
    <property type="entry name" value="STT3-PglB_core"/>
    <property type="match status" value="1"/>
</dbReference>
<feature type="transmembrane region" description="Helical" evidence="17">
    <location>
        <begin position="231"/>
        <end position="249"/>
    </location>
</feature>
<keyword evidence="21" id="KW-1185">Reference proteome</keyword>
<evidence type="ECO:0000256" key="10">
    <source>
        <dbReference type="ARBA" id="ARBA00022723"/>
    </source>
</evidence>
<feature type="transmembrane region" description="Helical" evidence="17">
    <location>
        <begin position="655"/>
        <end position="679"/>
    </location>
</feature>
<reference evidence="20 21" key="1">
    <citation type="submission" date="2024-10" db="EMBL/GenBank/DDBJ databases">
        <title>Updated reference genomes for cyclostephanoid diatoms.</title>
        <authorList>
            <person name="Roberts W.R."/>
            <person name="Alverson A.J."/>
        </authorList>
    </citation>
    <scope>NUCLEOTIDE SEQUENCE [LARGE SCALE GENOMIC DNA]</scope>
    <source>
        <strain evidence="20 21">AJA228-03</strain>
    </source>
</reference>
<comment type="pathway">
    <text evidence="4">Protein modification; protein glycosylation.</text>
</comment>
<feature type="non-terminal residue" evidence="20">
    <location>
        <position position="1"/>
    </location>
</feature>
<dbReference type="EC" id="2.4.99.18" evidence="6"/>
<dbReference type="InterPro" id="IPR048999">
    <property type="entry name" value="STT3-PglB_core"/>
</dbReference>
<keyword evidence="8" id="KW-0808">Transferase</keyword>
<feature type="transmembrane region" description="Helical" evidence="17">
    <location>
        <begin position="435"/>
        <end position="451"/>
    </location>
</feature>
<keyword evidence="12 17" id="KW-1133">Transmembrane helix</keyword>
<feature type="domain" description="Oligosaccharyl transferase STT3 N-terminal" evidence="18">
    <location>
        <begin position="408"/>
        <end position="513"/>
    </location>
</feature>
<evidence type="ECO:0000256" key="1">
    <source>
        <dbReference type="ARBA" id="ARBA00001936"/>
    </source>
</evidence>
<evidence type="ECO:0000256" key="6">
    <source>
        <dbReference type="ARBA" id="ARBA00012605"/>
    </source>
</evidence>
<accession>A0ABD3SP86</accession>
<evidence type="ECO:0000256" key="5">
    <source>
        <dbReference type="ARBA" id="ARBA00010810"/>
    </source>
</evidence>
<keyword evidence="9 17" id="KW-0812">Transmembrane</keyword>
<evidence type="ECO:0000313" key="21">
    <source>
        <dbReference type="Proteomes" id="UP001530377"/>
    </source>
</evidence>
<name>A0ABD3SP86_9STRA</name>
<feature type="transmembrane region" description="Helical" evidence="17">
    <location>
        <begin position="458"/>
        <end position="476"/>
    </location>
</feature>
<dbReference type="GO" id="GO:0046872">
    <property type="term" value="F:metal ion binding"/>
    <property type="evidence" value="ECO:0007669"/>
    <property type="project" value="UniProtKB-KW"/>
</dbReference>
<evidence type="ECO:0000259" key="19">
    <source>
        <dbReference type="Pfam" id="PF21436"/>
    </source>
</evidence>
<feature type="region of interest" description="Disordered" evidence="16">
    <location>
        <begin position="690"/>
        <end position="721"/>
    </location>
</feature>
<dbReference type="EMBL" id="JALLPB020000022">
    <property type="protein sequence ID" value="KAL3826399.1"/>
    <property type="molecule type" value="Genomic_DNA"/>
</dbReference>
<comment type="cofactor">
    <cofactor evidence="1">
        <name>Mn(2+)</name>
        <dbReference type="ChEBI" id="CHEBI:29035"/>
    </cofactor>
</comment>
<evidence type="ECO:0000256" key="14">
    <source>
        <dbReference type="ARBA" id="ARBA00023211"/>
    </source>
</evidence>
<dbReference type="AlphaFoldDB" id="A0ABD3SP86"/>
<feature type="domain" description="STT3/PglB/AglB core" evidence="19">
    <location>
        <begin position="817"/>
        <end position="871"/>
    </location>
</feature>
<evidence type="ECO:0000256" key="4">
    <source>
        <dbReference type="ARBA" id="ARBA00004922"/>
    </source>
</evidence>
<evidence type="ECO:0000259" key="18">
    <source>
        <dbReference type="Pfam" id="PF02516"/>
    </source>
</evidence>
<sequence>ETTARWSVDDKQLFKEKADAGLIDIDNTTPAYIESIRLKWWGGRKPDTFRTNYRARAADLRVEREVAGQREGPAFTPYTTKVTDPALIRCFLEGGERFVEVDLTLAAAVMCGDGIKAILTPDGMGISFQRGVYVNFFTNRRLRKDLGDTYSKDSSRVTAHRKVYDEFKKKERDRIQNGIVYGLVEQTYIGYVPTPITCPFTSVDDEDGMVVEQDHVQFIVNTTFRSLSSDYLINLAWFGAILYGIFYFLGHAYQIRLQAIKEYGPVIHEFDPYFNWRATQYLYDNGARKFFEWFDHKVWYPLGRPVGTTIYPGMQFIAVFIKRYVVGDNMSLNDVCCYIPAWFGVIATFMVGCIAYEASLPVNTGGNIFGMILDGIKGKYAEYDKSTVTIGGGDKPRVFGIHSPAAECAIFAMGFMGIVPAHLMRSVGGGYDNESVAITAMTLTFFLWMRSLRNGEKYGYLFGVLAGVAYFNMVAAWGGYVFVLNLIGAHAAFLVLFGRFSTKVYLAYTLFYVGDLVGDSGSRRGMVAPQVVGATWSVRRLPGLSAVALLRSSAQAEEYVSRGGVAIPRSSFHGRISARSPLVSVDCSCPTLRPETPSLIASPSIRLHLIRRIGNTCMLCILAPIGLLTVLFRFGDASSFLFVYALPAYFFSHKMIRLILLTAPIASTLGGIVVGRVVAWSISVFLGVSHGEDSEEDSDDKKKNADDKAKPEGKKKKKDKKSSDSFAGIAAIRDGFAQASKSSEGKIVKVLAAIFMLSVLYNKASSFADYSWKISVSLSNPSIILRGQTRDGNIVTLDDYREAYWWLRDNTPEDARIMAWWDYGYQITGISNRTTIADGNTWNHEHIAFLGKILTGPIEEGYQIARHLADYVLIWGGGGGDDLAKSPHLARIANSVYRDHCPGDVTCAAFGFVDNRGTPSRMMERSLLYTLHSHKLRPGVEADPSMFMEVYRSKYGKVRIFKIVGVSRKSKTWVEDNRVCDAGGWFCPGKYPPALKSYLDKKKDFAQLEDFNRGVTDEEYQKEYFENLNNPGLAKKRAEMNARPNDDVVEKPKDNEPRVLSDEEKVEIYRTWEDTEDTTLMWKLIMGNAMEDLERWLKNDPGAAWLRSADGRGPMWWAFESKNQDIVTMLMKMGVPHTDKDKHGLSPVDILKE</sequence>
<dbReference type="Pfam" id="PF02516">
    <property type="entry name" value="STT3"/>
    <property type="match status" value="2"/>
</dbReference>
<evidence type="ECO:0000256" key="9">
    <source>
        <dbReference type="ARBA" id="ARBA00022692"/>
    </source>
</evidence>
<evidence type="ECO:0000256" key="3">
    <source>
        <dbReference type="ARBA" id="ARBA00004127"/>
    </source>
</evidence>
<keyword evidence="13 17" id="KW-0472">Membrane</keyword>
<feature type="transmembrane region" description="Helical" evidence="17">
    <location>
        <begin position="405"/>
        <end position="423"/>
    </location>
</feature>
<gene>
    <name evidence="20" type="ORF">ACHAXA_008607</name>
</gene>
<comment type="cofactor">
    <cofactor evidence="2">
        <name>Mg(2+)</name>
        <dbReference type="ChEBI" id="CHEBI:18420"/>
    </cofactor>
</comment>
<evidence type="ECO:0000256" key="13">
    <source>
        <dbReference type="ARBA" id="ARBA00023136"/>
    </source>
</evidence>
<evidence type="ECO:0000256" key="11">
    <source>
        <dbReference type="ARBA" id="ARBA00022842"/>
    </source>
</evidence>
<comment type="catalytic activity">
    <reaction evidence="15">
        <text>a di-trans,poly-cis-dolichyl diphosphooligosaccharide + L-asparaginyl-[protein] = N(4)-(oligosaccharide-(1-&gt;4)-N-acetyl-beta-D-glucosaminyl-(1-&gt;4)-N-acetyl-beta-D-glucosaminyl)-L-asparaginyl-[protein] + a di-trans,poly-cis-dolichyl diphosphate + H(+)</text>
        <dbReference type="Rhea" id="RHEA:22980"/>
        <dbReference type="Rhea" id="RHEA-COMP:12804"/>
        <dbReference type="Rhea" id="RHEA-COMP:12805"/>
        <dbReference type="Rhea" id="RHEA-COMP:19506"/>
        <dbReference type="Rhea" id="RHEA-COMP:19509"/>
        <dbReference type="ChEBI" id="CHEBI:15378"/>
        <dbReference type="ChEBI" id="CHEBI:50347"/>
        <dbReference type="ChEBI" id="CHEBI:57497"/>
        <dbReference type="ChEBI" id="CHEBI:57570"/>
        <dbReference type="ChEBI" id="CHEBI:132529"/>
        <dbReference type="EC" id="2.4.99.18"/>
    </reaction>
</comment>
<dbReference type="Proteomes" id="UP001530377">
    <property type="component" value="Unassembled WGS sequence"/>
</dbReference>
<dbReference type="PANTHER" id="PTHR13872:SF1">
    <property type="entry name" value="DOLICHYL-DIPHOSPHOOLIGOSACCHARIDE--PROTEIN GLYCOSYLTRANSFERASE SUBUNIT STT3B"/>
    <property type="match status" value="1"/>
</dbReference>
<evidence type="ECO:0000256" key="8">
    <source>
        <dbReference type="ARBA" id="ARBA00022679"/>
    </source>
</evidence>
<keyword evidence="11" id="KW-0460">Magnesium</keyword>
<comment type="subcellular location">
    <subcellularLocation>
        <location evidence="3">Endomembrane system</location>
        <topology evidence="3">Multi-pass membrane protein</topology>
    </subcellularLocation>
</comment>
<comment type="similarity">
    <text evidence="5">Belongs to the STT3 family.</text>
</comment>
<feature type="domain" description="Oligosaccharyl transferase STT3 N-terminal" evidence="18">
    <location>
        <begin position="259"/>
        <end position="349"/>
    </location>
</feature>
<dbReference type="PANTHER" id="PTHR13872">
    <property type="entry name" value="DOLICHYL-DIPHOSPHOOLIGOSACCHARIDE--PROTEIN GLYCOSYLTRANSFERASE SUBUNIT"/>
    <property type="match status" value="1"/>
</dbReference>
<evidence type="ECO:0000256" key="2">
    <source>
        <dbReference type="ARBA" id="ARBA00001946"/>
    </source>
</evidence>
<evidence type="ECO:0000256" key="15">
    <source>
        <dbReference type="ARBA" id="ARBA00048829"/>
    </source>
</evidence>
<proteinExistence type="inferred from homology"/>
<dbReference type="InterPro" id="IPR048307">
    <property type="entry name" value="STT3_N"/>
</dbReference>
<feature type="transmembrane region" description="Helical" evidence="17">
    <location>
        <begin position="613"/>
        <end position="635"/>
    </location>
</feature>
<organism evidence="20 21">
    <name type="scientific">Cyclostephanos tholiformis</name>
    <dbReference type="NCBI Taxonomy" id="382380"/>
    <lineage>
        <taxon>Eukaryota</taxon>
        <taxon>Sar</taxon>
        <taxon>Stramenopiles</taxon>
        <taxon>Ochrophyta</taxon>
        <taxon>Bacillariophyta</taxon>
        <taxon>Coscinodiscophyceae</taxon>
        <taxon>Thalassiosirophycidae</taxon>
        <taxon>Stephanodiscales</taxon>
        <taxon>Stephanodiscaceae</taxon>
        <taxon>Cyclostephanos</taxon>
    </lineage>
</organism>
<evidence type="ECO:0000313" key="20">
    <source>
        <dbReference type="EMBL" id="KAL3826399.1"/>
    </source>
</evidence>
<keyword evidence="7" id="KW-0328">Glycosyltransferase</keyword>
<keyword evidence="14" id="KW-0464">Manganese</keyword>
<comment type="caution">
    <text evidence="20">The sequence shown here is derived from an EMBL/GenBank/DDBJ whole genome shotgun (WGS) entry which is preliminary data.</text>
</comment>
<dbReference type="Gene3D" id="3.40.50.12610">
    <property type="match status" value="1"/>
</dbReference>